<evidence type="ECO:0000313" key="1">
    <source>
        <dbReference type="EMBL" id="MBP3956902.1"/>
    </source>
</evidence>
<dbReference type="RefSeq" id="WP_210655463.1">
    <property type="nucleotide sequence ID" value="NZ_JAGKQQ010000001.1"/>
</dbReference>
<name>A0ABS5BT44_9BACT</name>
<dbReference type="Proteomes" id="UP000676565">
    <property type="component" value="Unassembled WGS sequence"/>
</dbReference>
<accession>A0ABS5BT44</accession>
<dbReference type="EMBL" id="JAGKQQ010000001">
    <property type="protein sequence ID" value="MBP3956902.1"/>
    <property type="molecule type" value="Genomic_DNA"/>
</dbReference>
<sequence>MLTDSEKFLDNSHGDYCALTKLGLSPDERTAARADTIKLLAAKQKKIELFSYWLAQWGVMDGYEAEKLFRGY</sequence>
<organism evidence="1 2">
    <name type="scientific">Gemmata palustris</name>
    <dbReference type="NCBI Taxonomy" id="2822762"/>
    <lineage>
        <taxon>Bacteria</taxon>
        <taxon>Pseudomonadati</taxon>
        <taxon>Planctomycetota</taxon>
        <taxon>Planctomycetia</taxon>
        <taxon>Gemmatales</taxon>
        <taxon>Gemmataceae</taxon>
        <taxon>Gemmata</taxon>
    </lineage>
</organism>
<keyword evidence="2" id="KW-1185">Reference proteome</keyword>
<evidence type="ECO:0000313" key="2">
    <source>
        <dbReference type="Proteomes" id="UP000676565"/>
    </source>
</evidence>
<gene>
    <name evidence="1" type="ORF">J8F10_16645</name>
</gene>
<proteinExistence type="predicted"/>
<protein>
    <submittedName>
        <fullName evidence="1">Uncharacterized protein</fullName>
    </submittedName>
</protein>
<comment type="caution">
    <text evidence="1">The sequence shown here is derived from an EMBL/GenBank/DDBJ whole genome shotgun (WGS) entry which is preliminary data.</text>
</comment>
<reference evidence="1 2" key="1">
    <citation type="submission" date="2021-04" db="EMBL/GenBank/DDBJ databases">
        <authorList>
            <person name="Ivanova A."/>
        </authorList>
    </citation>
    <scope>NUCLEOTIDE SEQUENCE [LARGE SCALE GENOMIC DNA]</scope>
    <source>
        <strain evidence="1 2">G18</strain>
    </source>
</reference>